<gene>
    <name evidence="2" type="ORF">EAT49_08010</name>
</gene>
<comment type="caution">
    <text evidence="2">The sequence shown here is derived from an EMBL/GenBank/DDBJ whole genome shotgun (WGS) entry which is preliminary data.</text>
</comment>
<reference evidence="2 3" key="1">
    <citation type="submission" date="2018-10" db="EMBL/GenBank/DDBJ databases">
        <title>Histidinibacterium lentulum gen. nov., sp. nov., a marine bacterium from the culture broth of Picochlorum sp. 122.</title>
        <authorList>
            <person name="Wang G."/>
        </authorList>
    </citation>
    <scope>NUCLEOTIDE SEQUENCE [LARGE SCALE GENOMIC DNA]</scope>
    <source>
        <strain evidence="2 3">B17</strain>
    </source>
</reference>
<dbReference type="Pfam" id="PF13692">
    <property type="entry name" value="Glyco_trans_1_4"/>
    <property type="match status" value="1"/>
</dbReference>
<feature type="region of interest" description="Disordered" evidence="1">
    <location>
        <begin position="431"/>
        <end position="454"/>
    </location>
</feature>
<protein>
    <submittedName>
        <fullName evidence="2">Glycosyltransferase</fullName>
    </submittedName>
</protein>
<dbReference type="GO" id="GO:0016757">
    <property type="term" value="F:glycosyltransferase activity"/>
    <property type="evidence" value="ECO:0007669"/>
    <property type="project" value="InterPro"/>
</dbReference>
<dbReference type="Proteomes" id="UP000268016">
    <property type="component" value="Unassembled WGS sequence"/>
</dbReference>
<evidence type="ECO:0000256" key="1">
    <source>
        <dbReference type="SAM" id="MobiDB-lite"/>
    </source>
</evidence>
<dbReference type="AlphaFoldDB" id="A0A3N2R6V1"/>
<keyword evidence="2" id="KW-0808">Transferase</keyword>
<accession>A0A3N2R6V1</accession>
<evidence type="ECO:0000313" key="3">
    <source>
        <dbReference type="Proteomes" id="UP000268016"/>
    </source>
</evidence>
<proteinExistence type="predicted"/>
<dbReference type="Gene3D" id="3.40.50.2000">
    <property type="entry name" value="Glycogen Phosphorylase B"/>
    <property type="match status" value="1"/>
</dbReference>
<dbReference type="PANTHER" id="PTHR45947">
    <property type="entry name" value="SULFOQUINOVOSYL TRANSFERASE SQD2"/>
    <property type="match status" value="1"/>
</dbReference>
<name>A0A3N2R6V1_9RHOB</name>
<dbReference type="EMBL" id="RDRB01000003">
    <property type="protein sequence ID" value="ROU03222.1"/>
    <property type="molecule type" value="Genomic_DNA"/>
</dbReference>
<dbReference type="PANTHER" id="PTHR45947:SF3">
    <property type="entry name" value="SULFOQUINOVOSYL TRANSFERASE SQD2"/>
    <property type="match status" value="1"/>
</dbReference>
<sequence length="555" mass="61747">MLRQNPAIVFHADAVESEGKDLVGRRAAGESFLRGWLRHAPGDEVAVVAQTREGLRLFRERMAALGHDHAVRDWTLRGDDFTEAGTLFFPSPGYLDAAWRRQRFGPERCSLVGITHTMSTRRAIEGLHRLLSEPVESWDAIICTSRAVRSVVQRQFELEAEYFRTRFGAARVPMPELPLIPLGINAADFRRDGRDREEMRARNGAPEGAFVVLTVGRLTMVEKANMIPLFQVLQSLTGRIGRPVHLWMSGWASRDPERELHERGAREIAPDVVTRMLDGRDPEVRRRVWSGADVFTLPVDSIQETFGLVPVEAMAAGLPVVMPDWNGFRDTVLHGETGFLIPTRTAPPGAVAQIARRFANGTDDYLRHLAIVQQQTAIDLPAYLAAFVDLAGDPALGRRMGEAGARHVRERFDWSAVVPQYLALADHLSERRKGVKPTTPRRASGPPNPLEVDPFDLYRHYPTAPLGQTDHVRRGEPMTSERLAMLDSVNGRDLYRRKVLNRAQLMSLLAAVPEEGGTPKEISRGAGLPLAHVLAGLLFLAKHGAVRLDPREPTA</sequence>
<dbReference type="InterPro" id="IPR050194">
    <property type="entry name" value="Glycosyltransferase_grp1"/>
</dbReference>
<dbReference type="OrthoDB" id="9790710at2"/>
<dbReference type="RefSeq" id="WP_123641770.1">
    <property type="nucleotide sequence ID" value="NZ_ML119083.1"/>
</dbReference>
<dbReference type="CDD" id="cd03801">
    <property type="entry name" value="GT4_PimA-like"/>
    <property type="match status" value="1"/>
</dbReference>
<evidence type="ECO:0000313" key="2">
    <source>
        <dbReference type="EMBL" id="ROU03222.1"/>
    </source>
</evidence>
<dbReference type="SUPFAM" id="SSF53756">
    <property type="entry name" value="UDP-Glycosyltransferase/glycogen phosphorylase"/>
    <property type="match status" value="1"/>
</dbReference>
<keyword evidence="3" id="KW-1185">Reference proteome</keyword>
<organism evidence="2 3">
    <name type="scientific">Histidinibacterium lentulum</name>
    <dbReference type="NCBI Taxonomy" id="2480588"/>
    <lineage>
        <taxon>Bacteria</taxon>
        <taxon>Pseudomonadati</taxon>
        <taxon>Pseudomonadota</taxon>
        <taxon>Alphaproteobacteria</taxon>
        <taxon>Rhodobacterales</taxon>
        <taxon>Paracoccaceae</taxon>
        <taxon>Histidinibacterium</taxon>
    </lineage>
</organism>